<sequence>MAFIIDGHCHLANLDVLMPVKPLMDETKKFGLDFWLSSALTKAEIAWHQKNPDKRIAYSAGIHPNYKECDLELKDIEELCIEKRIWAIGEIGLDRNNPDFAGQLKIFIEQLELAKQYNLPVVLHLVGHISEAYKLLKQYKLPYLVHGYASSLQGFKELLRLKSFFTISERLLKWDKKELLKAMIESKRYLFETDITRDYVQEEETNPLLRLNTLISSVAEFAEIPRGKLIEQQQKNFNSYE</sequence>
<evidence type="ECO:0000313" key="3">
    <source>
        <dbReference type="Proteomes" id="UP000002019"/>
    </source>
</evidence>
<name>B0VG99_CLOAI</name>
<dbReference type="PIRSF" id="PIRSF005902">
    <property type="entry name" value="DNase_TatD"/>
    <property type="match status" value="1"/>
</dbReference>
<dbReference type="InterPro" id="IPR032466">
    <property type="entry name" value="Metal_Hydrolase"/>
</dbReference>
<dbReference type="OrthoDB" id="9810005at2"/>
<dbReference type="KEGG" id="caci:CLOAM0419"/>
<keyword evidence="3" id="KW-1185">Reference proteome</keyword>
<organism evidence="2 3">
    <name type="scientific">Cloacimonas acidaminovorans (strain Evry)</name>
    <dbReference type="NCBI Taxonomy" id="459349"/>
    <lineage>
        <taxon>Bacteria</taxon>
        <taxon>Pseudomonadati</taxon>
        <taxon>Candidatus Cloacimonadota</taxon>
        <taxon>Candidatus Cloacimonadia</taxon>
        <taxon>Candidatus Cloacimonadales</taxon>
        <taxon>Candidatus Cloacimonadaceae</taxon>
        <taxon>Candidatus Cloacimonas</taxon>
    </lineage>
</organism>
<dbReference type="Pfam" id="PF01026">
    <property type="entry name" value="TatD_DNase"/>
    <property type="match status" value="1"/>
</dbReference>
<dbReference type="eggNOG" id="COG0084">
    <property type="taxonomic scope" value="Bacteria"/>
</dbReference>
<protein>
    <submittedName>
        <fullName evidence="2">Uncharacterized protein</fullName>
    </submittedName>
</protein>
<dbReference type="AlphaFoldDB" id="B0VG99"/>
<dbReference type="GO" id="GO:0046872">
    <property type="term" value="F:metal ion binding"/>
    <property type="evidence" value="ECO:0007669"/>
    <property type="project" value="UniProtKB-KW"/>
</dbReference>
<feature type="binding site" evidence="1">
    <location>
        <position position="10"/>
    </location>
    <ligand>
        <name>a divalent metal cation</name>
        <dbReference type="ChEBI" id="CHEBI:60240"/>
        <label>1</label>
    </ligand>
</feature>
<dbReference type="STRING" id="459349.CLOAM0419"/>
<dbReference type="HOGENOM" id="CLU_031506_4_0_0"/>
<keyword evidence="1" id="KW-0479">Metal-binding</keyword>
<gene>
    <name evidence="2" type="ordered locus">CLOAM0419</name>
</gene>
<dbReference type="GO" id="GO:0016788">
    <property type="term" value="F:hydrolase activity, acting on ester bonds"/>
    <property type="evidence" value="ECO:0007669"/>
    <property type="project" value="InterPro"/>
</dbReference>
<accession>B0VG99</accession>
<reference evidence="2 3" key="1">
    <citation type="journal article" date="2008" name="J. Bacteriol.">
        <title>'Candidatus Cloacamonas acidaminovorans': genome sequence reconstruction provides a first glimpse of a new bacterial division.</title>
        <authorList>
            <person name="Pelletier E."/>
            <person name="Kreimeyer A."/>
            <person name="Bocs S."/>
            <person name="Rouy Z."/>
            <person name="Gyapay G."/>
            <person name="Chouari R."/>
            <person name="Riviere D."/>
            <person name="Ganesan A."/>
            <person name="Daegelen P."/>
            <person name="Sghir A."/>
            <person name="Cohen G.N."/>
            <person name="Medigue C."/>
            <person name="Weissenbach J."/>
            <person name="Le Paslier D."/>
        </authorList>
    </citation>
    <scope>NUCLEOTIDE SEQUENCE [LARGE SCALE GENOMIC DNA]</scope>
    <source>
        <strain evidence="3">Evry</strain>
    </source>
</reference>
<feature type="binding site" evidence="1">
    <location>
        <position position="90"/>
    </location>
    <ligand>
        <name>a divalent metal cation</name>
        <dbReference type="ChEBI" id="CHEBI:60240"/>
        <label>1</label>
    </ligand>
</feature>
<dbReference type="SUPFAM" id="SSF51556">
    <property type="entry name" value="Metallo-dependent hydrolases"/>
    <property type="match status" value="1"/>
</dbReference>
<dbReference type="EMBL" id="CU466930">
    <property type="protein sequence ID" value="CAO80322.1"/>
    <property type="molecule type" value="Genomic_DNA"/>
</dbReference>
<feature type="binding site" evidence="1">
    <location>
        <position position="194"/>
    </location>
    <ligand>
        <name>a divalent metal cation</name>
        <dbReference type="ChEBI" id="CHEBI:60240"/>
        <label>1</label>
    </ligand>
</feature>
<dbReference type="PANTHER" id="PTHR46124">
    <property type="entry name" value="D-AMINOACYL-TRNA DEACYLASE"/>
    <property type="match status" value="1"/>
</dbReference>
<proteinExistence type="predicted"/>
<feature type="binding site" evidence="1">
    <location>
        <position position="8"/>
    </location>
    <ligand>
        <name>a divalent metal cation</name>
        <dbReference type="ChEBI" id="CHEBI:60240"/>
        <label>1</label>
    </ligand>
</feature>
<evidence type="ECO:0000256" key="1">
    <source>
        <dbReference type="PIRSR" id="PIRSR005902-1"/>
    </source>
</evidence>
<dbReference type="Proteomes" id="UP000002019">
    <property type="component" value="Chromosome"/>
</dbReference>
<evidence type="ECO:0000313" key="2">
    <source>
        <dbReference type="EMBL" id="CAO80322.1"/>
    </source>
</evidence>
<dbReference type="InterPro" id="IPR001130">
    <property type="entry name" value="TatD-like"/>
</dbReference>
<feature type="binding site" evidence="1">
    <location>
        <position position="146"/>
    </location>
    <ligand>
        <name>a divalent metal cation</name>
        <dbReference type="ChEBI" id="CHEBI:60240"/>
        <label>2</label>
    </ligand>
</feature>
<dbReference type="RefSeq" id="WP_015424183.1">
    <property type="nucleotide sequence ID" value="NC_020449.1"/>
</dbReference>
<dbReference type="Gene3D" id="3.20.20.140">
    <property type="entry name" value="Metal-dependent hydrolases"/>
    <property type="match status" value="1"/>
</dbReference>
<feature type="binding site" evidence="1">
    <location>
        <position position="124"/>
    </location>
    <ligand>
        <name>a divalent metal cation</name>
        <dbReference type="ChEBI" id="CHEBI:60240"/>
        <label>2</label>
    </ligand>
</feature>
<dbReference type="PANTHER" id="PTHR46124:SF2">
    <property type="entry name" value="D-AMINOACYL-TRNA DEACYLASE"/>
    <property type="match status" value="1"/>
</dbReference>